<dbReference type="InterPro" id="IPR011041">
    <property type="entry name" value="Quinoprot_gluc/sorb_DH_b-prop"/>
</dbReference>
<feature type="non-terminal residue" evidence="2">
    <location>
        <position position="1"/>
    </location>
</feature>
<proteinExistence type="predicted"/>
<evidence type="ECO:0000259" key="1">
    <source>
        <dbReference type="Pfam" id="PF07995"/>
    </source>
</evidence>
<evidence type="ECO:0000313" key="2">
    <source>
        <dbReference type="EMBL" id="SVC44961.1"/>
    </source>
</evidence>
<gene>
    <name evidence="2" type="ORF">METZ01_LOCUS297815</name>
</gene>
<sequence>TADLNFEKLNFELFFETDEFWDSYNVFSGGRFFEYKDNKILFTVGYSNVSGAAQNLNSLLGKIISIDKQTKEHNIISMGHRNPQGLSYIKDSNIIINTEHGPKGGDEININFQKTNEIPNFGWDISSYGTTYSGDDIYKKSHIKYGFIEPFKYYVPSIGISQLVYMPNEFNTDNKKYLYVTSLRAGSIYVIQINENFSKIIDEDRIYFQQRIRDIEYDEGNDLFFLLFENTPSIGVLKLSNE</sequence>
<name>A0A382MCI5_9ZZZZ</name>
<feature type="domain" description="Glucose/Sorbosone dehydrogenase" evidence="1">
    <location>
        <begin position="11"/>
        <end position="226"/>
    </location>
</feature>
<dbReference type="Gene3D" id="2.120.10.30">
    <property type="entry name" value="TolB, C-terminal domain"/>
    <property type="match status" value="1"/>
</dbReference>
<dbReference type="Pfam" id="PF07995">
    <property type="entry name" value="GSDH"/>
    <property type="match status" value="1"/>
</dbReference>
<protein>
    <recommendedName>
        <fullName evidence="1">Glucose/Sorbosone dehydrogenase domain-containing protein</fullName>
    </recommendedName>
</protein>
<organism evidence="2">
    <name type="scientific">marine metagenome</name>
    <dbReference type="NCBI Taxonomy" id="408172"/>
    <lineage>
        <taxon>unclassified sequences</taxon>
        <taxon>metagenomes</taxon>
        <taxon>ecological metagenomes</taxon>
    </lineage>
</organism>
<dbReference type="InterPro" id="IPR011042">
    <property type="entry name" value="6-blade_b-propeller_TolB-like"/>
</dbReference>
<dbReference type="AlphaFoldDB" id="A0A382MCI5"/>
<reference evidence="2" key="1">
    <citation type="submission" date="2018-05" db="EMBL/GenBank/DDBJ databases">
        <authorList>
            <person name="Lanie J.A."/>
            <person name="Ng W.-L."/>
            <person name="Kazmierczak K.M."/>
            <person name="Andrzejewski T.M."/>
            <person name="Davidsen T.M."/>
            <person name="Wayne K.J."/>
            <person name="Tettelin H."/>
            <person name="Glass J.I."/>
            <person name="Rusch D."/>
            <person name="Podicherti R."/>
            <person name="Tsui H.-C.T."/>
            <person name="Winkler M.E."/>
        </authorList>
    </citation>
    <scope>NUCLEOTIDE SEQUENCE</scope>
</reference>
<accession>A0A382MCI5</accession>
<dbReference type="SUPFAM" id="SSF50952">
    <property type="entry name" value="Soluble quinoprotein glucose dehydrogenase"/>
    <property type="match status" value="1"/>
</dbReference>
<dbReference type="EMBL" id="UINC01091861">
    <property type="protein sequence ID" value="SVC44961.1"/>
    <property type="molecule type" value="Genomic_DNA"/>
</dbReference>
<dbReference type="InterPro" id="IPR012938">
    <property type="entry name" value="Glc/Sorbosone_DH"/>
</dbReference>